<proteinExistence type="predicted"/>
<name>A0A6M0RFL2_9CYAN</name>
<evidence type="ECO:0000313" key="3">
    <source>
        <dbReference type="Proteomes" id="UP000481033"/>
    </source>
</evidence>
<comment type="caution">
    <text evidence="2">The sequence shown here is derived from an EMBL/GenBank/DDBJ whole genome shotgun (WGS) entry which is preliminary data.</text>
</comment>
<evidence type="ECO:0000259" key="1">
    <source>
        <dbReference type="Pfam" id="PF01936"/>
    </source>
</evidence>
<dbReference type="GO" id="GO:0004540">
    <property type="term" value="F:RNA nuclease activity"/>
    <property type="evidence" value="ECO:0007669"/>
    <property type="project" value="InterPro"/>
</dbReference>
<dbReference type="InterPro" id="IPR047140">
    <property type="entry name" value="LabA"/>
</dbReference>
<dbReference type="EMBL" id="QXHD01000004">
    <property type="protein sequence ID" value="NEZ55004.1"/>
    <property type="molecule type" value="Genomic_DNA"/>
</dbReference>
<evidence type="ECO:0000313" key="2">
    <source>
        <dbReference type="EMBL" id="NEZ55004.1"/>
    </source>
</evidence>
<dbReference type="InterPro" id="IPR021139">
    <property type="entry name" value="NYN"/>
</dbReference>
<dbReference type="PANTHER" id="PTHR35458:SF8">
    <property type="entry name" value="SLR0650 PROTEIN"/>
    <property type="match status" value="1"/>
</dbReference>
<gene>
    <name evidence="2" type="ORF">DXZ20_04740</name>
</gene>
<dbReference type="RefSeq" id="WP_163671216.1">
    <property type="nucleotide sequence ID" value="NZ_QXHD01000004.1"/>
</dbReference>
<protein>
    <submittedName>
        <fullName evidence="2">NYN domain-containing protein</fullName>
    </submittedName>
</protein>
<sequence>MYKSYDGNIKLRAPALHVQKAMVFIDGTNFRYCLNGSEVKIIKPIHWFGEIFLEGRQLVRTFFYTCEPHLASLESEHGEDILQTSKVVLGYAIPIGGGNYSEKGVDVHLVSDMVYHAAMKNYDYALIVTSDQEFVPVIERVQDLGCQAGVLSLFRPVPRELQNVCDEAFSLSKEQLISNNIGIEMTALSV</sequence>
<reference evidence="2 3" key="1">
    <citation type="journal article" date="2020" name="Microb. Ecol.">
        <title>Ecogenomics of the Marine Benthic Filamentous Cyanobacterium Adonisia.</title>
        <authorList>
            <person name="Walter J.M."/>
            <person name="Coutinho F.H."/>
            <person name="Leomil L."/>
            <person name="Hargreaves P.I."/>
            <person name="Campeao M.E."/>
            <person name="Vieira V.V."/>
            <person name="Silva B.S."/>
            <person name="Fistarol G.O."/>
            <person name="Salomon P.S."/>
            <person name="Sawabe T."/>
            <person name="Mino S."/>
            <person name="Hosokawa M."/>
            <person name="Miyashita H."/>
            <person name="Maruyama F."/>
            <person name="van Verk M.C."/>
            <person name="Dutilh B.E."/>
            <person name="Thompson C.C."/>
            <person name="Thompson F.L."/>
        </authorList>
    </citation>
    <scope>NUCLEOTIDE SEQUENCE [LARGE SCALE GENOMIC DNA]</scope>
    <source>
        <strain evidence="2 3">CCMR0081</strain>
    </source>
</reference>
<accession>A0A6M0RFL2</accession>
<dbReference type="Gene3D" id="3.40.50.1010">
    <property type="entry name" value="5'-nuclease"/>
    <property type="match status" value="1"/>
</dbReference>
<dbReference type="Pfam" id="PF01936">
    <property type="entry name" value="NYN"/>
    <property type="match status" value="1"/>
</dbReference>
<dbReference type="PANTHER" id="PTHR35458">
    <property type="entry name" value="SLR0755 PROTEIN"/>
    <property type="match status" value="1"/>
</dbReference>
<keyword evidence="3" id="KW-1185">Reference proteome</keyword>
<dbReference type="Proteomes" id="UP000481033">
    <property type="component" value="Unassembled WGS sequence"/>
</dbReference>
<feature type="domain" description="NYN" evidence="1">
    <location>
        <begin position="20"/>
        <end position="170"/>
    </location>
</feature>
<dbReference type="AlphaFoldDB" id="A0A6M0RFL2"/>
<organism evidence="2 3">
    <name type="scientific">Adonisia turfae CCMR0081</name>
    <dbReference type="NCBI Taxonomy" id="2292702"/>
    <lineage>
        <taxon>Bacteria</taxon>
        <taxon>Bacillati</taxon>
        <taxon>Cyanobacteriota</taxon>
        <taxon>Adonisia</taxon>
        <taxon>Adonisia turfae</taxon>
    </lineage>
</organism>